<organism evidence="13 14">
    <name type="scientific">Monodelphis domestica</name>
    <name type="common">Gray short-tailed opossum</name>
    <dbReference type="NCBI Taxonomy" id="13616"/>
    <lineage>
        <taxon>Eukaryota</taxon>
        <taxon>Metazoa</taxon>
        <taxon>Chordata</taxon>
        <taxon>Craniata</taxon>
        <taxon>Vertebrata</taxon>
        <taxon>Euteleostomi</taxon>
        <taxon>Mammalia</taxon>
        <taxon>Metatheria</taxon>
        <taxon>Didelphimorphia</taxon>
        <taxon>Didelphidae</taxon>
        <taxon>Monodelphis</taxon>
    </lineage>
</organism>
<dbReference type="PANTHER" id="PTHR45740">
    <property type="entry name" value="POLY [ADP-RIBOSE] POLYMERASE"/>
    <property type="match status" value="1"/>
</dbReference>
<evidence type="ECO:0000256" key="9">
    <source>
        <dbReference type="PROSITE-ProRule" id="PRU00723"/>
    </source>
</evidence>
<evidence type="ECO:0000259" key="11">
    <source>
        <dbReference type="PROSITE" id="PS50103"/>
    </source>
</evidence>
<feature type="zinc finger region" description="C3H1-type" evidence="9">
    <location>
        <begin position="236"/>
        <end position="263"/>
    </location>
</feature>
<accession>A0A5F8G3T8</accession>
<dbReference type="InterPro" id="IPR012317">
    <property type="entry name" value="Poly(ADP-ribose)pol_cat_dom"/>
</dbReference>
<keyword evidence="9" id="KW-0862">Zinc</keyword>
<keyword evidence="3" id="KW-0808">Transferase</keyword>
<dbReference type="InterPro" id="IPR000571">
    <property type="entry name" value="Znf_CCCH"/>
</dbReference>
<keyword evidence="6" id="KW-0520">NAD</keyword>
<feature type="compositionally biased region" description="Polar residues" evidence="10">
    <location>
        <begin position="133"/>
        <end position="149"/>
    </location>
</feature>
<keyword evidence="7" id="KW-0539">Nucleus</keyword>
<dbReference type="Proteomes" id="UP000002280">
    <property type="component" value="Chromosome 7"/>
</dbReference>
<dbReference type="PANTHER" id="PTHR45740:SF7">
    <property type="entry name" value="PROTEIN MONO-ADP-RIBOSYLTRANSFERASE TIPARP"/>
    <property type="match status" value="1"/>
</dbReference>
<gene>
    <name evidence="13" type="primary">TIPARP</name>
</gene>
<dbReference type="PROSITE" id="PS51059">
    <property type="entry name" value="PARP_CATALYTIC"/>
    <property type="match status" value="1"/>
</dbReference>
<feature type="region of interest" description="Disordered" evidence="10">
    <location>
        <begin position="110"/>
        <end position="157"/>
    </location>
</feature>
<evidence type="ECO:0000256" key="1">
    <source>
        <dbReference type="ARBA" id="ARBA00004123"/>
    </source>
</evidence>
<reference evidence="13" key="3">
    <citation type="submission" date="2025-09" db="UniProtKB">
        <authorList>
            <consortium name="Ensembl"/>
        </authorList>
    </citation>
    <scope>IDENTIFICATION</scope>
</reference>
<protein>
    <submittedName>
        <fullName evidence="13">TCDD inducible poly(ADP-ribose) polymerase</fullName>
    </submittedName>
</protein>
<dbReference type="GO" id="GO:0005634">
    <property type="term" value="C:nucleus"/>
    <property type="evidence" value="ECO:0007669"/>
    <property type="project" value="UniProtKB-SubCell"/>
</dbReference>
<dbReference type="GO" id="GO:0008270">
    <property type="term" value="F:zinc ion binding"/>
    <property type="evidence" value="ECO:0007669"/>
    <property type="project" value="UniProtKB-KW"/>
</dbReference>
<dbReference type="SUPFAM" id="SSF56399">
    <property type="entry name" value="ADP-ribosylation"/>
    <property type="match status" value="1"/>
</dbReference>
<dbReference type="PROSITE" id="PS50103">
    <property type="entry name" value="ZF_C3H1"/>
    <property type="match status" value="1"/>
</dbReference>
<keyword evidence="9" id="KW-0479">Metal-binding</keyword>
<keyword evidence="2" id="KW-0328">Glycosyltransferase</keyword>
<evidence type="ECO:0000259" key="12">
    <source>
        <dbReference type="PROSITE" id="PS51059"/>
    </source>
</evidence>
<evidence type="ECO:0000256" key="6">
    <source>
        <dbReference type="ARBA" id="ARBA00023027"/>
    </source>
</evidence>
<proteinExistence type="inferred from homology"/>
<evidence type="ECO:0000256" key="2">
    <source>
        <dbReference type="ARBA" id="ARBA00022676"/>
    </source>
</evidence>
<evidence type="ECO:0000256" key="7">
    <source>
        <dbReference type="ARBA" id="ARBA00023242"/>
    </source>
</evidence>
<evidence type="ECO:0000313" key="13">
    <source>
        <dbReference type="Ensembl" id="ENSMODP00000042134.1"/>
    </source>
</evidence>
<keyword evidence="5" id="KW-0013">ADP-ribosylation</keyword>
<keyword evidence="4" id="KW-0548">Nucleotidyltransferase</keyword>
<dbReference type="AlphaFoldDB" id="A0A5F8G3T8"/>
<feature type="domain" description="C3H1-type" evidence="11">
    <location>
        <begin position="236"/>
        <end position="263"/>
    </location>
</feature>
<dbReference type="CDD" id="cd01439">
    <property type="entry name" value="TCCD_inducible_PARP_like"/>
    <property type="match status" value="1"/>
</dbReference>
<dbReference type="Bgee" id="ENSMODG00000015744">
    <property type="expression patterns" value="Expressed in adult mammalian kidney and 18 other cell types or tissues"/>
</dbReference>
<evidence type="ECO:0000256" key="8">
    <source>
        <dbReference type="ARBA" id="ARBA00024347"/>
    </source>
</evidence>
<evidence type="ECO:0000256" key="5">
    <source>
        <dbReference type="ARBA" id="ARBA00022765"/>
    </source>
</evidence>
<reference evidence="13 14" key="1">
    <citation type="journal article" date="2007" name="Nature">
        <title>Genome of the marsupial Monodelphis domestica reveals innovation in non-coding sequences.</title>
        <authorList>
            <person name="Mikkelsen T.S."/>
            <person name="Wakefield M.J."/>
            <person name="Aken B."/>
            <person name="Amemiya C.T."/>
            <person name="Chang J.L."/>
            <person name="Duke S."/>
            <person name="Garber M."/>
            <person name="Gentles A.J."/>
            <person name="Goodstadt L."/>
            <person name="Heger A."/>
            <person name="Jurka J."/>
            <person name="Kamal M."/>
            <person name="Mauceli E."/>
            <person name="Searle S.M."/>
            <person name="Sharpe T."/>
            <person name="Baker M.L."/>
            <person name="Batzer M.A."/>
            <person name="Benos P.V."/>
            <person name="Belov K."/>
            <person name="Clamp M."/>
            <person name="Cook A."/>
            <person name="Cuff J."/>
            <person name="Das R."/>
            <person name="Davidow L."/>
            <person name="Deakin J.E."/>
            <person name="Fazzari M.J."/>
            <person name="Glass J.L."/>
            <person name="Grabherr M."/>
            <person name="Greally J.M."/>
            <person name="Gu W."/>
            <person name="Hore T.A."/>
            <person name="Huttley G.A."/>
            <person name="Kleber M."/>
            <person name="Jirtle R.L."/>
            <person name="Koina E."/>
            <person name="Lee J.T."/>
            <person name="Mahony S."/>
            <person name="Marra M.A."/>
            <person name="Miller R.D."/>
            <person name="Nicholls R.D."/>
            <person name="Oda M."/>
            <person name="Papenfuss A.T."/>
            <person name="Parra Z.E."/>
            <person name="Pollock D.D."/>
            <person name="Ray D.A."/>
            <person name="Schein J.E."/>
            <person name="Speed T.P."/>
            <person name="Thompson K."/>
            <person name="VandeBerg J.L."/>
            <person name="Wade C.M."/>
            <person name="Walker J.A."/>
            <person name="Waters P.D."/>
            <person name="Webber C."/>
            <person name="Weidman J.R."/>
            <person name="Xie X."/>
            <person name="Zody M.C."/>
            <person name="Baldwin J."/>
            <person name="Abdouelleil A."/>
            <person name="Abdulkadir J."/>
            <person name="Abebe A."/>
            <person name="Abera B."/>
            <person name="Abreu J."/>
            <person name="Acer S.C."/>
            <person name="Aftuck L."/>
            <person name="Alexander A."/>
            <person name="An P."/>
            <person name="Anderson E."/>
            <person name="Anderson S."/>
            <person name="Arachi H."/>
            <person name="Azer M."/>
            <person name="Bachantsang P."/>
            <person name="Barry A."/>
            <person name="Bayul T."/>
            <person name="Berlin A."/>
            <person name="Bessette D."/>
            <person name="Bloom T."/>
            <person name="Bloom T."/>
            <person name="Boguslavskiy L."/>
            <person name="Bonnet C."/>
            <person name="Boukhgalter B."/>
            <person name="Bourzgui I."/>
            <person name="Brown A."/>
            <person name="Cahill P."/>
            <person name="Channer S."/>
            <person name="Cheshatsang Y."/>
            <person name="Chuda L."/>
            <person name="Citroen M."/>
            <person name="Collymore A."/>
            <person name="Cooke P."/>
            <person name="Costello M."/>
            <person name="D'Aco K."/>
            <person name="Daza R."/>
            <person name="De Haan G."/>
            <person name="DeGray S."/>
            <person name="DeMaso C."/>
            <person name="Dhargay N."/>
            <person name="Dooley K."/>
            <person name="Dooley E."/>
            <person name="Doricent M."/>
            <person name="Dorje P."/>
            <person name="Dorjee K."/>
            <person name="Dupes A."/>
            <person name="Elong R."/>
            <person name="Falk J."/>
            <person name="Farina A."/>
            <person name="Faro S."/>
            <person name="Ferguson D."/>
            <person name="Fisher S."/>
            <person name="Foley C.D."/>
            <person name="Franke A."/>
            <person name="Friedrich D."/>
            <person name="Gadbois L."/>
            <person name="Gearin G."/>
            <person name="Gearin C.R."/>
            <person name="Giannoukos G."/>
            <person name="Goode T."/>
            <person name="Graham J."/>
            <person name="Grandbois E."/>
            <person name="Grewal S."/>
            <person name="Gyaltsen K."/>
            <person name="Hafez N."/>
            <person name="Hagos B."/>
            <person name="Hall J."/>
            <person name="Henson C."/>
            <person name="Hollinger A."/>
            <person name="Honan T."/>
            <person name="Huard M.D."/>
            <person name="Hughes L."/>
            <person name="Hurhula B."/>
            <person name="Husby M.E."/>
            <person name="Kamat A."/>
            <person name="Kanga B."/>
            <person name="Kashin S."/>
            <person name="Khazanovich D."/>
            <person name="Kisner P."/>
            <person name="Lance K."/>
            <person name="Lara M."/>
            <person name="Lee W."/>
            <person name="Lennon N."/>
            <person name="Letendre F."/>
            <person name="LeVine R."/>
            <person name="Lipovsky A."/>
            <person name="Liu X."/>
            <person name="Liu J."/>
            <person name="Liu S."/>
            <person name="Lokyitsang T."/>
            <person name="Lokyitsang Y."/>
            <person name="Lubonja R."/>
            <person name="Lui A."/>
            <person name="MacDonald P."/>
            <person name="Magnisalis V."/>
            <person name="Maru K."/>
            <person name="Matthews C."/>
            <person name="McCusker W."/>
            <person name="McDonough S."/>
            <person name="Mehta T."/>
            <person name="Meldrim J."/>
            <person name="Meneus L."/>
            <person name="Mihai O."/>
            <person name="Mihalev A."/>
            <person name="Mihova T."/>
            <person name="Mittelman R."/>
            <person name="Mlenga V."/>
            <person name="Montmayeur A."/>
            <person name="Mulrain L."/>
            <person name="Navidi A."/>
            <person name="Naylor J."/>
            <person name="Negash T."/>
            <person name="Nguyen T."/>
            <person name="Nguyen N."/>
            <person name="Nicol R."/>
            <person name="Norbu C."/>
            <person name="Norbu N."/>
            <person name="Novod N."/>
            <person name="O'Neill B."/>
            <person name="Osman S."/>
            <person name="Markiewicz E."/>
            <person name="Oyono O.L."/>
            <person name="Patti C."/>
            <person name="Phunkhang P."/>
            <person name="Pierre F."/>
            <person name="Priest M."/>
            <person name="Raghuraman S."/>
            <person name="Rege F."/>
            <person name="Reyes R."/>
            <person name="Rise C."/>
            <person name="Rogov P."/>
            <person name="Ross K."/>
            <person name="Ryan E."/>
            <person name="Settipalli S."/>
            <person name="Shea T."/>
            <person name="Sherpa N."/>
            <person name="Shi L."/>
            <person name="Shih D."/>
            <person name="Sparrow T."/>
            <person name="Spaulding J."/>
            <person name="Stalker J."/>
            <person name="Stange-Thomann N."/>
            <person name="Stavropoulos S."/>
            <person name="Stone C."/>
            <person name="Strader C."/>
            <person name="Tesfaye S."/>
            <person name="Thomson T."/>
            <person name="Thoulutsang Y."/>
            <person name="Thoulutsang D."/>
            <person name="Topham K."/>
            <person name="Topping I."/>
            <person name="Tsamla T."/>
            <person name="Vassiliev H."/>
            <person name="Vo A."/>
            <person name="Wangchuk T."/>
            <person name="Wangdi T."/>
            <person name="Weiand M."/>
            <person name="Wilkinson J."/>
            <person name="Wilson A."/>
            <person name="Yadav S."/>
            <person name="Young G."/>
            <person name="Yu Q."/>
            <person name="Zembek L."/>
            <person name="Zhong D."/>
            <person name="Zimmer A."/>
            <person name="Zwirko Z."/>
            <person name="Jaffe D.B."/>
            <person name="Alvarez P."/>
            <person name="Brockman W."/>
            <person name="Butler J."/>
            <person name="Chin C."/>
            <person name="Gnerre S."/>
            <person name="MacCallum I."/>
            <person name="Graves J.A."/>
            <person name="Ponting C.P."/>
            <person name="Breen M."/>
            <person name="Samollow P.B."/>
            <person name="Lander E.S."/>
            <person name="Lindblad-Toh K."/>
        </authorList>
    </citation>
    <scope>NUCLEOTIDE SEQUENCE [LARGE SCALE GENOMIC DNA]</scope>
</reference>
<comment type="subcellular location">
    <subcellularLocation>
        <location evidence="1">Nucleus</location>
    </subcellularLocation>
</comment>
<evidence type="ECO:0000256" key="3">
    <source>
        <dbReference type="ARBA" id="ARBA00022679"/>
    </source>
</evidence>
<evidence type="ECO:0000313" key="14">
    <source>
        <dbReference type="Proteomes" id="UP000002280"/>
    </source>
</evidence>
<dbReference type="Pfam" id="PF00644">
    <property type="entry name" value="PARP"/>
    <property type="match status" value="1"/>
</dbReference>
<sequence length="610" mass="69217">MEAEAGTTCIVQPHCPPDEFPCQMRLTEKIAPVKTCFKKKQVQKRLSTGTLRTLRPILNTLLESGSLDGVFMPMNSSGNGDSSLCQPVVKKALGMNSPCPPVGSGMSILLSGGSDVRNQIPEADPSSEDTEQVVPSQDHGFSSETTSGTVPDPTGQPFQDPLLHTAASDVPVSPDCTEKAMDCVPGLFQQDNYALQYNFSTSNKFNTGLFQGKSEEASLDLVFELLNQLQYHTHQENGIEICMDFLQGSCVYGSDCLKHHTVLPYHWQVKRTASQMWQSVTNDSQEHLERLFCNPDNDRVRLKYSFWGDLPFSFSKETSFRGLREVRFSMLHHQYILNIKDNYQQSIFSRRIMKKRPLLRSCLVLMPYLQTLGGMPLSPLPAAEAASSQVLCPSVVTSANFYPETWIAMDPSQDFIQVPVSKEDKSYRTIYNLFHKTVPEIKYRILKILRVQNQFLWEKYKRKKEYMSKKANDISRIMNERHLFHGTSQDVVDGICKHNFDPRVCGKHATMFGQGSYFARKASYSHSFSKRSPKGVHFMFLAKVLTGRYTVGNHNMRRPPPVNPDSITSDLYDSCVDNYFEPQIFVIFNDDQSYPYFVIQYEEVSNTVTI</sequence>
<keyword evidence="14" id="KW-1185">Reference proteome</keyword>
<dbReference type="GO" id="GO:0016779">
    <property type="term" value="F:nucleotidyltransferase activity"/>
    <property type="evidence" value="ECO:0007669"/>
    <property type="project" value="UniProtKB-KW"/>
</dbReference>
<keyword evidence="9" id="KW-0863">Zinc-finger</keyword>
<dbReference type="GO" id="GO:0003950">
    <property type="term" value="F:NAD+ poly-ADP-ribosyltransferase activity"/>
    <property type="evidence" value="ECO:0007669"/>
    <property type="project" value="InterPro"/>
</dbReference>
<dbReference type="GeneTree" id="ENSGT00940000155368"/>
<evidence type="ECO:0000256" key="10">
    <source>
        <dbReference type="SAM" id="MobiDB-lite"/>
    </source>
</evidence>
<evidence type="ECO:0000256" key="4">
    <source>
        <dbReference type="ARBA" id="ARBA00022695"/>
    </source>
</evidence>
<dbReference type="InterPro" id="IPR051712">
    <property type="entry name" value="ARTD-AVP"/>
</dbReference>
<reference evidence="13" key="2">
    <citation type="submission" date="2025-08" db="UniProtKB">
        <authorList>
            <consortium name="Ensembl"/>
        </authorList>
    </citation>
    <scope>IDENTIFICATION</scope>
</reference>
<feature type="domain" description="PARP catalytic" evidence="12">
    <location>
        <begin position="402"/>
        <end position="610"/>
    </location>
</feature>
<name>A0A5F8G3T8_MONDO</name>
<dbReference type="FunFam" id="3.90.228.10:FF:000003">
    <property type="entry name" value="TCDD-inducible poly [ADP-ribose] polymerase"/>
    <property type="match status" value="1"/>
</dbReference>
<dbReference type="Gene3D" id="3.90.228.10">
    <property type="match status" value="1"/>
</dbReference>
<dbReference type="Ensembl" id="ENSMODT00000068180.1">
    <property type="protein sequence ID" value="ENSMODP00000042134.1"/>
    <property type="gene ID" value="ENSMODG00000015744.4"/>
</dbReference>
<comment type="similarity">
    <text evidence="8">Belongs to the ARTD/PARP family.</text>
</comment>